<gene>
    <name evidence="1" type="ORF">PPRIM_AZ9-3.1.T0130202</name>
</gene>
<evidence type="ECO:0000313" key="2">
    <source>
        <dbReference type="Proteomes" id="UP000688137"/>
    </source>
</evidence>
<sequence>MSIYMKLQEKKGTQFKQISLRHSYKKLFNFQQVQKKYMQIIESVWLFKNQKT</sequence>
<keyword evidence="2" id="KW-1185">Reference proteome</keyword>
<dbReference type="EMBL" id="CAJJDM010000010">
    <property type="protein sequence ID" value="CAD8049047.1"/>
    <property type="molecule type" value="Genomic_DNA"/>
</dbReference>
<dbReference type="AlphaFoldDB" id="A0A8S1K2F5"/>
<reference evidence="1" key="1">
    <citation type="submission" date="2021-01" db="EMBL/GenBank/DDBJ databases">
        <authorList>
            <consortium name="Genoscope - CEA"/>
            <person name="William W."/>
        </authorList>
    </citation>
    <scope>NUCLEOTIDE SEQUENCE</scope>
</reference>
<proteinExistence type="predicted"/>
<comment type="caution">
    <text evidence="1">The sequence shown here is derived from an EMBL/GenBank/DDBJ whole genome shotgun (WGS) entry which is preliminary data.</text>
</comment>
<name>A0A8S1K2F5_PARPR</name>
<accession>A0A8S1K2F5</accession>
<dbReference type="Proteomes" id="UP000688137">
    <property type="component" value="Unassembled WGS sequence"/>
</dbReference>
<protein>
    <submittedName>
        <fullName evidence="1">Uncharacterized protein</fullName>
    </submittedName>
</protein>
<organism evidence="1 2">
    <name type="scientific">Paramecium primaurelia</name>
    <dbReference type="NCBI Taxonomy" id="5886"/>
    <lineage>
        <taxon>Eukaryota</taxon>
        <taxon>Sar</taxon>
        <taxon>Alveolata</taxon>
        <taxon>Ciliophora</taxon>
        <taxon>Intramacronucleata</taxon>
        <taxon>Oligohymenophorea</taxon>
        <taxon>Peniculida</taxon>
        <taxon>Parameciidae</taxon>
        <taxon>Paramecium</taxon>
    </lineage>
</organism>
<evidence type="ECO:0000313" key="1">
    <source>
        <dbReference type="EMBL" id="CAD8049047.1"/>
    </source>
</evidence>